<dbReference type="AlphaFoldDB" id="A0A5N6M9J0"/>
<organism evidence="2 3">
    <name type="scientific">Mikania micrantha</name>
    <name type="common">bitter vine</name>
    <dbReference type="NCBI Taxonomy" id="192012"/>
    <lineage>
        <taxon>Eukaryota</taxon>
        <taxon>Viridiplantae</taxon>
        <taxon>Streptophyta</taxon>
        <taxon>Embryophyta</taxon>
        <taxon>Tracheophyta</taxon>
        <taxon>Spermatophyta</taxon>
        <taxon>Magnoliopsida</taxon>
        <taxon>eudicotyledons</taxon>
        <taxon>Gunneridae</taxon>
        <taxon>Pentapetalae</taxon>
        <taxon>asterids</taxon>
        <taxon>campanulids</taxon>
        <taxon>Asterales</taxon>
        <taxon>Asteraceae</taxon>
        <taxon>Asteroideae</taxon>
        <taxon>Heliantheae alliance</taxon>
        <taxon>Eupatorieae</taxon>
        <taxon>Mikania</taxon>
    </lineage>
</organism>
<dbReference type="EMBL" id="SZYD01000016">
    <property type="protein sequence ID" value="KAD3337309.1"/>
    <property type="molecule type" value="Genomic_DNA"/>
</dbReference>
<protein>
    <submittedName>
        <fullName evidence="2">Uncharacterized protein</fullName>
    </submittedName>
</protein>
<accession>A0A5N6M9J0</accession>
<feature type="region of interest" description="Disordered" evidence="1">
    <location>
        <begin position="210"/>
        <end position="267"/>
    </location>
</feature>
<proteinExistence type="predicted"/>
<evidence type="ECO:0000313" key="3">
    <source>
        <dbReference type="Proteomes" id="UP000326396"/>
    </source>
</evidence>
<evidence type="ECO:0000313" key="2">
    <source>
        <dbReference type="EMBL" id="KAD3337309.1"/>
    </source>
</evidence>
<reference evidence="2 3" key="1">
    <citation type="submission" date="2019-05" db="EMBL/GenBank/DDBJ databases">
        <title>Mikania micrantha, genome provides insights into the molecular mechanism of rapid growth.</title>
        <authorList>
            <person name="Liu B."/>
        </authorList>
    </citation>
    <scope>NUCLEOTIDE SEQUENCE [LARGE SCALE GENOMIC DNA]</scope>
    <source>
        <strain evidence="2">NLD-2019</strain>
        <tissue evidence="2">Leaf</tissue>
    </source>
</reference>
<gene>
    <name evidence="2" type="ORF">E3N88_32829</name>
</gene>
<keyword evidence="3" id="KW-1185">Reference proteome</keyword>
<sequence>MAAELDKVQQQEQAAAASQVIMKLTKKQKEKAYRDNLKAFLLEYGFHARQLGPMKNSTMDMHVRDIKAKIARCELLSIEQIRAQRASLIRGLGLGVGAAIEFPISGSGIREGEEVVCGEATKAMFPNMFPLDPKEEQTSPPSSPSMDNMPISSVIKINKWKKTTRKQPSTNPDPERQTQANERRTEPSTTEDAEPQPTATIGAAVGSNVEVQQARDQRSQATAQDRPRFIRRKSMARRKKRTSAISSDSELESPPPGPKAKPAARPYEHPKDLYDLTHHHTYVPVVKWSYHKVHKKFTLFLHNGGIKNVNLAQLFVIAAPFVFDLENLPLENPDNGQEGRQALRWVKARAQVLRGEKVVRSIP</sequence>
<feature type="compositionally biased region" description="Low complexity" evidence="1">
    <location>
        <begin position="144"/>
        <end position="153"/>
    </location>
</feature>
<feature type="region of interest" description="Disordered" evidence="1">
    <location>
        <begin position="127"/>
        <end position="198"/>
    </location>
</feature>
<feature type="compositionally biased region" description="Basic and acidic residues" evidence="1">
    <location>
        <begin position="173"/>
        <end position="186"/>
    </location>
</feature>
<evidence type="ECO:0000256" key="1">
    <source>
        <dbReference type="SAM" id="MobiDB-lite"/>
    </source>
</evidence>
<feature type="compositionally biased region" description="Basic residues" evidence="1">
    <location>
        <begin position="229"/>
        <end position="242"/>
    </location>
</feature>
<comment type="caution">
    <text evidence="2">The sequence shown here is derived from an EMBL/GenBank/DDBJ whole genome shotgun (WGS) entry which is preliminary data.</text>
</comment>
<name>A0A5N6M9J0_9ASTR</name>
<dbReference type="Proteomes" id="UP000326396">
    <property type="component" value="Linkage Group LG6"/>
</dbReference>